<dbReference type="Proteomes" id="UP000830835">
    <property type="component" value="Unassembled WGS sequence"/>
</dbReference>
<dbReference type="PANTHER" id="PTHR33908">
    <property type="entry name" value="MANNOSYLTRANSFERASE YKCB-RELATED"/>
    <property type="match status" value="1"/>
</dbReference>
<evidence type="ECO:0000256" key="4">
    <source>
        <dbReference type="ARBA" id="ARBA00022679"/>
    </source>
</evidence>
<keyword evidence="4" id="KW-0808">Transferase</keyword>
<feature type="transmembrane region" description="Helical" evidence="8">
    <location>
        <begin position="304"/>
        <end position="322"/>
    </location>
</feature>
<protein>
    <recommendedName>
        <fullName evidence="11">Glycosyltransferase RgtA/B/C/D-like domain-containing protein</fullName>
    </recommendedName>
</protein>
<evidence type="ECO:0000313" key="10">
    <source>
        <dbReference type="Proteomes" id="UP000830835"/>
    </source>
</evidence>
<comment type="subcellular location">
    <subcellularLocation>
        <location evidence="1">Cell membrane</location>
        <topology evidence="1">Multi-pass membrane protein</topology>
    </subcellularLocation>
</comment>
<keyword evidence="3" id="KW-0328">Glycosyltransferase</keyword>
<evidence type="ECO:0000256" key="2">
    <source>
        <dbReference type="ARBA" id="ARBA00022475"/>
    </source>
</evidence>
<evidence type="ECO:0000256" key="6">
    <source>
        <dbReference type="ARBA" id="ARBA00022989"/>
    </source>
</evidence>
<evidence type="ECO:0000256" key="7">
    <source>
        <dbReference type="ARBA" id="ARBA00023136"/>
    </source>
</evidence>
<feature type="transmembrane region" description="Helical" evidence="8">
    <location>
        <begin position="170"/>
        <end position="192"/>
    </location>
</feature>
<evidence type="ECO:0000256" key="1">
    <source>
        <dbReference type="ARBA" id="ARBA00004651"/>
    </source>
</evidence>
<keyword evidence="7 8" id="KW-0472">Membrane</keyword>
<organism evidence="9 10">
    <name type="scientific">Thermostichus vulcanus str. 'Rupite'</name>
    <dbReference type="NCBI Taxonomy" id="2813851"/>
    <lineage>
        <taxon>Bacteria</taxon>
        <taxon>Bacillati</taxon>
        <taxon>Cyanobacteriota</taxon>
        <taxon>Cyanophyceae</taxon>
        <taxon>Thermostichales</taxon>
        <taxon>Thermostichaceae</taxon>
        <taxon>Thermostichus</taxon>
    </lineage>
</organism>
<dbReference type="InterPro" id="IPR050297">
    <property type="entry name" value="LipidA_mod_glycosyltrf_83"/>
</dbReference>
<name>A0ABT0C9Q2_THEVL</name>
<feature type="transmembrane region" description="Helical" evidence="8">
    <location>
        <begin position="244"/>
        <end position="260"/>
    </location>
</feature>
<evidence type="ECO:0008006" key="11">
    <source>
        <dbReference type="Google" id="ProtNLM"/>
    </source>
</evidence>
<gene>
    <name evidence="9" type="ORF">JX360_06220</name>
</gene>
<evidence type="ECO:0000256" key="8">
    <source>
        <dbReference type="SAM" id="Phobius"/>
    </source>
</evidence>
<keyword evidence="5 8" id="KW-0812">Transmembrane</keyword>
<evidence type="ECO:0000256" key="5">
    <source>
        <dbReference type="ARBA" id="ARBA00022692"/>
    </source>
</evidence>
<keyword evidence="2" id="KW-1003">Cell membrane</keyword>
<comment type="caution">
    <text evidence="9">The sequence shown here is derived from an EMBL/GenBank/DDBJ whole genome shotgun (WGS) entry which is preliminary data.</text>
</comment>
<feature type="transmembrane region" description="Helical" evidence="8">
    <location>
        <begin position="204"/>
        <end position="224"/>
    </location>
</feature>
<keyword evidence="6 8" id="KW-1133">Transmembrane helix</keyword>
<feature type="transmembrane region" description="Helical" evidence="8">
    <location>
        <begin position="131"/>
        <end position="150"/>
    </location>
</feature>
<sequence length="817" mass="91212">MAGLSVILLVIWNLTDPLPPAWDEAQHLLQAQAFGSHVGRFRWDPLWWQQFLHLNQRYPPLTYWLGIPLAAWHPFSRADGQLLNLLALGILAGVTQRIGWRVYASAGMGWLAAGLLLLYPGVTSLAHVYMLELMLVLAVALAFWAMLAYWQDPSWGATVGVGAAGAAVLLTKWTGILFLLLPLAVLVGRACLRALRAKSWRRGIPLAQVVLGMAVTLLLCWPWYGANWLFVLSNGFGYADTAHYYITCAAGSLCWWTTYLRWLPQQMSPFLCGLPLLALWPWGWDAKQGLAGIWSEVRQGSRQAELALLLTYLSGYGLYTLVTIKDIRFTLPLLPLLAVLSAGGIRRAWGWLQERSQTSLWCQGLYQAWPWLGLGLGSLALWSFGQPLTPGVAPLWAGIQMQWQGQHPEQELTDWIGYLVQPHLTTTLGVIPNTEGISSETLTYLAALHQWPLTFRAAGQTPWPELELSLLDGFIDAEGEMGIVGPYEAAKEQIRQSLQTGSQWRVDLPVHLPAVGRLQTYYPQQPRVTVQNSPVEVAEVVLDRITPIPDLGIPAWKLHWQGPARDLAQTLVWADLEDEQGQIVAERAWVLGQNRLQLNQTGHWIVEEILALPPTDLPELEGDKISGILHLNWHPPQGIQQSLSLPWTASPAFLSTPPPKGSLLWADPLFLLQQAAHAAAVGNLEGLSLYLNAWTTLQYPTFLTDPDRALTRQLLEGAGQRAAERGDLAQQIQSHYQQGLMLVALLQPHSAQTHFQQIVELDPADDWARAYLAFLRVFFTHTLDGWGEWRAELGYLVRPFCQEEERDPVLAQVCSVF</sequence>
<evidence type="ECO:0000313" key="9">
    <source>
        <dbReference type="EMBL" id="MCJ2542505.1"/>
    </source>
</evidence>
<dbReference type="EMBL" id="JAFIRA010000011">
    <property type="protein sequence ID" value="MCJ2542505.1"/>
    <property type="molecule type" value="Genomic_DNA"/>
</dbReference>
<feature type="transmembrane region" description="Helical" evidence="8">
    <location>
        <begin position="98"/>
        <end position="119"/>
    </location>
</feature>
<evidence type="ECO:0000256" key="3">
    <source>
        <dbReference type="ARBA" id="ARBA00022676"/>
    </source>
</evidence>
<reference evidence="9" key="1">
    <citation type="submission" date="2021-02" db="EMBL/GenBank/DDBJ databases">
        <title>The CRISPR/cas machinery reduction and long-range gene transfer in the hot spring cyanobacterium Synechococcus.</title>
        <authorList>
            <person name="Dvorak P."/>
            <person name="Jahodarova E."/>
            <person name="Hasler P."/>
            <person name="Poulickova A."/>
        </authorList>
    </citation>
    <scope>NUCLEOTIDE SEQUENCE</scope>
    <source>
        <strain evidence="9">Rupite</strain>
    </source>
</reference>
<keyword evidence="10" id="KW-1185">Reference proteome</keyword>
<dbReference type="PANTHER" id="PTHR33908:SF11">
    <property type="entry name" value="MEMBRANE PROTEIN"/>
    <property type="match status" value="1"/>
</dbReference>
<accession>A0ABT0C9Q2</accession>
<proteinExistence type="predicted"/>